<gene>
    <name evidence="2" type="ORF">NMU03_02890</name>
</gene>
<keyword evidence="2" id="KW-0378">Hydrolase</keyword>
<organism evidence="2 3">
    <name type="scientific">Allocoprobacillus halotolerans</name>
    <dbReference type="NCBI Taxonomy" id="2944914"/>
    <lineage>
        <taxon>Bacteria</taxon>
        <taxon>Bacillati</taxon>
        <taxon>Bacillota</taxon>
        <taxon>Erysipelotrichia</taxon>
        <taxon>Erysipelotrichales</taxon>
        <taxon>Erysipelotrichaceae</taxon>
        <taxon>Allocoprobacillus</taxon>
    </lineage>
</organism>
<evidence type="ECO:0000313" key="3">
    <source>
        <dbReference type="Proteomes" id="UP001060112"/>
    </source>
</evidence>
<dbReference type="InterPro" id="IPR001360">
    <property type="entry name" value="Glyco_hydro_1"/>
</dbReference>
<proteinExistence type="inferred from homology"/>
<dbReference type="InterPro" id="IPR017853">
    <property type="entry name" value="GH"/>
</dbReference>
<dbReference type="Pfam" id="PF00232">
    <property type="entry name" value="Glyco_hydro_1"/>
    <property type="match status" value="1"/>
</dbReference>
<evidence type="ECO:0000313" key="2">
    <source>
        <dbReference type="EMBL" id="UTY39773.1"/>
    </source>
</evidence>
<protein>
    <submittedName>
        <fullName evidence="2">Glycoside hydrolase family 1 protein</fullName>
    </submittedName>
</protein>
<reference evidence="2" key="1">
    <citation type="submission" date="2022-07" db="EMBL/GenBank/DDBJ databases">
        <title>Faecal culturing of patients with breast cancer.</title>
        <authorList>
            <person name="Teng N.M.Y."/>
            <person name="Kiu R."/>
            <person name="Evans R."/>
            <person name="Baker D.J."/>
            <person name="Zenner C."/>
            <person name="Robinson S.D."/>
            <person name="Hall L.J."/>
        </authorList>
    </citation>
    <scope>NUCLEOTIDE SEQUENCE</scope>
    <source>
        <strain evidence="2">LH1062</strain>
    </source>
</reference>
<dbReference type="PANTHER" id="PTHR10353:SF139">
    <property type="entry name" value="6-PHOSPHO-BETA-GLUCOSIDASE GMUD"/>
    <property type="match status" value="1"/>
</dbReference>
<dbReference type="EMBL" id="CP101620">
    <property type="protein sequence ID" value="UTY39773.1"/>
    <property type="molecule type" value="Genomic_DNA"/>
</dbReference>
<sequence length="461" mass="54334">MKYTFPENFKWGSAVWALGTEGCLYKGGRAYTVFDEYYRLQPERFYNQVGPDQTLNWYEDYEKFAELAKDISHNSFRTSILWARLIPDGKHVNQEAVEFYRNMFTAFKKRGMELSIVLYWFDMPLLFEKQGGFTSRSIIDSFVFYCETCFQLFDDLVDIWYVYNEPIVDVMMKYQNDACYPNLMDWNLAHNAVYHMVLAHAKVVEKFKERHYTAKIGTVLNHGYIYPRSQNEADLKAAKDLSLLVQICFEEPLLLGTINNDYLTMIRKYGAKIDILDGDLKCIKQNTVSVLGLNIYSPERVQCRSSLMNPDAPITFDSFSESYIMPGRQMNKDRGWEIYPKVIYDSLMLMKEKYGNPEMRITENGMGIQDEYRFRDKNGQIQDDYRIDYVKQHLIWAHKAIEDGANLVGYNMWSFVDLWSPSHQFKNCYGFYEYDLNTGETKKKKSADWFKEVTENNGFED</sequence>
<dbReference type="Gene3D" id="3.20.20.80">
    <property type="entry name" value="Glycosidases"/>
    <property type="match status" value="1"/>
</dbReference>
<comment type="similarity">
    <text evidence="1">Belongs to the glycosyl hydrolase 1 family.</text>
</comment>
<accession>A0ABY5I333</accession>
<dbReference type="RefSeq" id="WP_290141161.1">
    <property type="nucleotide sequence ID" value="NZ_CP101620.1"/>
</dbReference>
<dbReference type="GO" id="GO:0016787">
    <property type="term" value="F:hydrolase activity"/>
    <property type="evidence" value="ECO:0007669"/>
    <property type="project" value="UniProtKB-KW"/>
</dbReference>
<dbReference type="PANTHER" id="PTHR10353">
    <property type="entry name" value="GLYCOSYL HYDROLASE"/>
    <property type="match status" value="1"/>
</dbReference>
<dbReference type="Proteomes" id="UP001060112">
    <property type="component" value="Chromosome"/>
</dbReference>
<keyword evidence="3" id="KW-1185">Reference proteome</keyword>
<name>A0ABY5I333_9FIRM</name>
<dbReference type="SUPFAM" id="SSF51445">
    <property type="entry name" value="(Trans)glycosidases"/>
    <property type="match status" value="1"/>
</dbReference>
<evidence type="ECO:0000256" key="1">
    <source>
        <dbReference type="RuleBase" id="RU003690"/>
    </source>
</evidence>
<dbReference type="PRINTS" id="PR00131">
    <property type="entry name" value="GLHYDRLASE1"/>
</dbReference>